<feature type="transmembrane region" description="Helical" evidence="7">
    <location>
        <begin position="113"/>
        <end position="131"/>
    </location>
</feature>
<evidence type="ECO:0000259" key="8">
    <source>
        <dbReference type="PROSITE" id="PS50850"/>
    </source>
</evidence>
<dbReference type="Pfam" id="PF07690">
    <property type="entry name" value="MFS_1"/>
    <property type="match status" value="1"/>
</dbReference>
<keyword evidence="3 7" id="KW-0812">Transmembrane</keyword>
<keyword evidence="5 7" id="KW-0472">Membrane</keyword>
<comment type="similarity">
    <text evidence="6">Belongs to the major facilitator superfamily. Allantoate permease family.</text>
</comment>
<feature type="transmembrane region" description="Helical" evidence="7">
    <location>
        <begin position="200"/>
        <end position="219"/>
    </location>
</feature>
<comment type="subcellular location">
    <subcellularLocation>
        <location evidence="1">Membrane</location>
        <topology evidence="1">Multi-pass membrane protein</topology>
    </subcellularLocation>
</comment>
<dbReference type="InterPro" id="IPR020846">
    <property type="entry name" value="MFS_dom"/>
</dbReference>
<dbReference type="PANTHER" id="PTHR43791">
    <property type="entry name" value="PERMEASE-RELATED"/>
    <property type="match status" value="1"/>
</dbReference>
<organism evidence="9 10">
    <name type="scientific">[Torrubiella] hemipterigena</name>
    <dbReference type="NCBI Taxonomy" id="1531966"/>
    <lineage>
        <taxon>Eukaryota</taxon>
        <taxon>Fungi</taxon>
        <taxon>Dikarya</taxon>
        <taxon>Ascomycota</taxon>
        <taxon>Pezizomycotina</taxon>
        <taxon>Sordariomycetes</taxon>
        <taxon>Hypocreomycetidae</taxon>
        <taxon>Hypocreales</taxon>
        <taxon>Clavicipitaceae</taxon>
        <taxon>Clavicipitaceae incertae sedis</taxon>
        <taxon>'Torrubiella' clade</taxon>
    </lineage>
</organism>
<evidence type="ECO:0000256" key="2">
    <source>
        <dbReference type="ARBA" id="ARBA00022448"/>
    </source>
</evidence>
<dbReference type="AlphaFoldDB" id="A0A0A1T2D4"/>
<dbReference type="FunFam" id="1.20.1250.20:FF:000064">
    <property type="entry name" value="MFS allantoate transporter"/>
    <property type="match status" value="1"/>
</dbReference>
<reference evidence="9 10" key="1">
    <citation type="journal article" date="2015" name="Genome Announc.">
        <title>Draft Genome Sequence and Gene Annotation of the Entomopathogenic Fungus Verticillium hemipterigenum.</title>
        <authorList>
            <person name="Horn F."/>
            <person name="Habel A."/>
            <person name="Scharf D.H."/>
            <person name="Dworschak J."/>
            <person name="Brakhage A.A."/>
            <person name="Guthke R."/>
            <person name="Hertweck C."/>
            <person name="Linde J."/>
        </authorList>
    </citation>
    <scope>NUCLEOTIDE SEQUENCE [LARGE SCALE GENOMIC DNA]</scope>
</reference>
<dbReference type="PANTHER" id="PTHR43791:SF103">
    <property type="entry name" value="MAJOR FACILITATOR SUPERFAMILY (MFS) PROFILE DOMAIN-CONTAINING PROTEIN-RELATED"/>
    <property type="match status" value="1"/>
</dbReference>
<dbReference type="HOGENOM" id="CLU_001265_0_5_1"/>
<gene>
    <name evidence="9" type="ORF">VHEMI00594</name>
</gene>
<dbReference type="OrthoDB" id="6730379at2759"/>
<dbReference type="Proteomes" id="UP000039046">
    <property type="component" value="Unassembled WGS sequence"/>
</dbReference>
<dbReference type="PROSITE" id="PS50850">
    <property type="entry name" value="MFS"/>
    <property type="match status" value="1"/>
</dbReference>
<dbReference type="GO" id="GO:0016020">
    <property type="term" value="C:membrane"/>
    <property type="evidence" value="ECO:0007669"/>
    <property type="project" value="UniProtKB-SubCell"/>
</dbReference>
<dbReference type="Gene3D" id="1.20.1250.20">
    <property type="entry name" value="MFS general substrate transporter like domains"/>
    <property type="match status" value="1"/>
</dbReference>
<evidence type="ECO:0000313" key="9">
    <source>
        <dbReference type="EMBL" id="CEJ80412.1"/>
    </source>
</evidence>
<dbReference type="InterPro" id="IPR036259">
    <property type="entry name" value="MFS_trans_sf"/>
</dbReference>
<accession>A0A0A1T2D4</accession>
<keyword evidence="10" id="KW-1185">Reference proteome</keyword>
<dbReference type="EMBL" id="CDHN01000001">
    <property type="protein sequence ID" value="CEJ80412.1"/>
    <property type="molecule type" value="Genomic_DNA"/>
</dbReference>
<feature type="transmembrane region" description="Helical" evidence="7">
    <location>
        <begin position="170"/>
        <end position="188"/>
    </location>
</feature>
<feature type="transmembrane region" description="Helical" evidence="7">
    <location>
        <begin position="395"/>
        <end position="413"/>
    </location>
</feature>
<sequence length="488" mass="54702">MSNQDIDMEKPDYEKVDFPAAAQGIDPQDDKRILRRIDICLLPVMALSYFFQFVDKTALGSTAVLGLRDDLNLSGQDYSWANSIYYFGYLVATGPFAMVMVRWKVGKMISGAVLLWGITLLLAFVCHNASGLLVQRFFLGFLEAPIAPGLSLIVSMWYKRSEQPLRHAGWFMGNSFAGMAGSLMAYGIGHIDTIAPWKAVFIIFGALTITWSVALYFLLPDTPTTAWFLNEVDRKKAVDRVNENMMGVKDDEFKWYQVRECLLDPKTYFLLVINFASVIPNGAEQGFTSIVISGLGFNHLNTLLLQSAKYVFQAAFVLTLTTLSSKMRNVRTYWMAFAYAVAIVGVVLVRQLPPENKWGRYSGFVILISFTANMPLILSIISGNFGGFTKKVTMNALYFVSYCVGNIIGPQTFLPKEAPGYKTGFLIMLTCFTIGLLTCLALRLYLIKANRDRDKAALGTEAEFVDGQTILNLEDKTDREISEFRYVY</sequence>
<feature type="transmembrane region" description="Helical" evidence="7">
    <location>
        <begin position="137"/>
        <end position="158"/>
    </location>
</feature>
<dbReference type="InterPro" id="IPR011701">
    <property type="entry name" value="MFS"/>
</dbReference>
<dbReference type="GO" id="GO:0022857">
    <property type="term" value="F:transmembrane transporter activity"/>
    <property type="evidence" value="ECO:0007669"/>
    <property type="project" value="InterPro"/>
</dbReference>
<evidence type="ECO:0000256" key="1">
    <source>
        <dbReference type="ARBA" id="ARBA00004141"/>
    </source>
</evidence>
<dbReference type="SUPFAM" id="SSF103473">
    <property type="entry name" value="MFS general substrate transporter"/>
    <property type="match status" value="1"/>
</dbReference>
<evidence type="ECO:0000256" key="3">
    <source>
        <dbReference type="ARBA" id="ARBA00022692"/>
    </source>
</evidence>
<feature type="transmembrane region" description="Helical" evidence="7">
    <location>
        <begin position="361"/>
        <end position="383"/>
    </location>
</feature>
<feature type="domain" description="Major facilitator superfamily (MFS) profile" evidence="8">
    <location>
        <begin position="41"/>
        <end position="453"/>
    </location>
</feature>
<protein>
    <recommendedName>
        <fullName evidence="8">Major facilitator superfamily (MFS) profile domain-containing protein</fullName>
    </recommendedName>
</protein>
<evidence type="ECO:0000256" key="7">
    <source>
        <dbReference type="SAM" id="Phobius"/>
    </source>
</evidence>
<feature type="transmembrane region" description="Helical" evidence="7">
    <location>
        <begin position="425"/>
        <end position="446"/>
    </location>
</feature>
<feature type="transmembrane region" description="Helical" evidence="7">
    <location>
        <begin position="332"/>
        <end position="349"/>
    </location>
</feature>
<keyword evidence="4 7" id="KW-1133">Transmembrane helix</keyword>
<evidence type="ECO:0000313" key="10">
    <source>
        <dbReference type="Proteomes" id="UP000039046"/>
    </source>
</evidence>
<keyword evidence="2" id="KW-0813">Transport</keyword>
<proteinExistence type="inferred from homology"/>
<evidence type="ECO:0000256" key="5">
    <source>
        <dbReference type="ARBA" id="ARBA00023136"/>
    </source>
</evidence>
<feature type="transmembrane region" description="Helical" evidence="7">
    <location>
        <begin position="83"/>
        <end position="101"/>
    </location>
</feature>
<name>A0A0A1T2D4_9HYPO</name>
<evidence type="ECO:0000256" key="4">
    <source>
        <dbReference type="ARBA" id="ARBA00022989"/>
    </source>
</evidence>
<evidence type="ECO:0000256" key="6">
    <source>
        <dbReference type="ARBA" id="ARBA00037968"/>
    </source>
</evidence>